<keyword evidence="2" id="KW-0479">Metal-binding</keyword>
<reference evidence="3 4" key="1">
    <citation type="submission" date="2020-08" db="EMBL/GenBank/DDBJ databases">
        <title>Novel species isolated from subtropical streams in China.</title>
        <authorList>
            <person name="Lu H."/>
        </authorList>
    </citation>
    <scope>NUCLEOTIDE SEQUENCE [LARGE SCALE GENOMIC DNA]</scope>
    <source>
        <strain evidence="3 4">LX15W</strain>
    </source>
</reference>
<dbReference type="EMBL" id="JACOGA010000003">
    <property type="protein sequence ID" value="MBC3872807.1"/>
    <property type="molecule type" value="Genomic_DNA"/>
</dbReference>
<dbReference type="InterPro" id="IPR034660">
    <property type="entry name" value="DinB/YfiT-like"/>
</dbReference>
<dbReference type="Pfam" id="PF05163">
    <property type="entry name" value="DinB"/>
    <property type="match status" value="1"/>
</dbReference>
<name>A0ABR6Y869_9BURK</name>
<comment type="similarity">
    <text evidence="1">Belongs to the DinB family.</text>
</comment>
<proteinExistence type="inferred from homology"/>
<dbReference type="InterPro" id="IPR007837">
    <property type="entry name" value="DinB"/>
</dbReference>
<accession>A0ABR6Y869</accession>
<dbReference type="Gene3D" id="1.20.120.450">
    <property type="entry name" value="dinb family like domain"/>
    <property type="match status" value="1"/>
</dbReference>
<evidence type="ECO:0000256" key="1">
    <source>
        <dbReference type="ARBA" id="ARBA00008635"/>
    </source>
</evidence>
<comment type="caution">
    <text evidence="3">The sequence shown here is derived from an EMBL/GenBank/DDBJ whole genome shotgun (WGS) entry which is preliminary data.</text>
</comment>
<dbReference type="Proteomes" id="UP000624279">
    <property type="component" value="Unassembled WGS sequence"/>
</dbReference>
<dbReference type="SUPFAM" id="SSF109854">
    <property type="entry name" value="DinB/YfiT-like putative metalloenzymes"/>
    <property type="match status" value="1"/>
</dbReference>
<protein>
    <submittedName>
        <fullName evidence="3">DinB family protein</fullName>
    </submittedName>
</protein>
<evidence type="ECO:0000313" key="3">
    <source>
        <dbReference type="EMBL" id="MBC3872807.1"/>
    </source>
</evidence>
<sequence>MSLNKHVQLMAQYNQWMNQKLYDVAAGMKESDLKSDRGAFFGSIFATLNHIAVADTIWLKRLNSIISSQWNLASIENLAPVNSLEMQLFDQLTELRCYREQLDQLLLGISNHIGEYELLLPVQYRDIKGNLHTKQCFNLLMHVFNHQTHHRGQITTMLSQANIDIGVTDLNALIPELA</sequence>
<organism evidence="3 4">
    <name type="scientific">Undibacterium flavidum</name>
    <dbReference type="NCBI Taxonomy" id="2762297"/>
    <lineage>
        <taxon>Bacteria</taxon>
        <taxon>Pseudomonadati</taxon>
        <taxon>Pseudomonadota</taxon>
        <taxon>Betaproteobacteria</taxon>
        <taxon>Burkholderiales</taxon>
        <taxon>Oxalobacteraceae</taxon>
        <taxon>Undibacterium</taxon>
    </lineage>
</organism>
<evidence type="ECO:0000256" key="2">
    <source>
        <dbReference type="ARBA" id="ARBA00022723"/>
    </source>
</evidence>
<evidence type="ECO:0000313" key="4">
    <source>
        <dbReference type="Proteomes" id="UP000624279"/>
    </source>
</evidence>
<gene>
    <name evidence="3" type="ORF">H8K55_04340</name>
</gene>
<keyword evidence="4" id="KW-1185">Reference proteome</keyword>
<dbReference type="PANTHER" id="PTHR37302">
    <property type="entry name" value="SLR1116 PROTEIN"/>
    <property type="match status" value="1"/>
</dbReference>
<dbReference type="RefSeq" id="WP_186940845.1">
    <property type="nucleotide sequence ID" value="NZ_JACOGA010000003.1"/>
</dbReference>
<dbReference type="PANTHER" id="PTHR37302:SF1">
    <property type="entry name" value="PROTEIN DINB"/>
    <property type="match status" value="1"/>
</dbReference>